<protein>
    <recommendedName>
        <fullName evidence="3">Reverse transcriptase zinc-binding domain-containing protein</fullName>
    </recommendedName>
</protein>
<reference evidence="1 2" key="1">
    <citation type="submission" date="2024-02" db="EMBL/GenBank/DDBJ databases">
        <title>High-quality chromosome-scale genome assembly of Pensacola bahiagrass (Paspalum notatum Flugge var. saurae).</title>
        <authorList>
            <person name="Vega J.M."/>
            <person name="Podio M."/>
            <person name="Orjuela J."/>
            <person name="Siena L.A."/>
            <person name="Pessino S.C."/>
            <person name="Combes M.C."/>
            <person name="Mariac C."/>
            <person name="Albertini E."/>
            <person name="Pupilli F."/>
            <person name="Ortiz J.P.A."/>
            <person name="Leblanc O."/>
        </authorList>
    </citation>
    <scope>NUCLEOTIDE SEQUENCE [LARGE SCALE GENOMIC DNA]</scope>
    <source>
        <strain evidence="1">R1</strain>
        <tissue evidence="1">Leaf</tissue>
    </source>
</reference>
<dbReference type="PANTHER" id="PTHR36617:SF5">
    <property type="entry name" value="OS05G0421675 PROTEIN"/>
    <property type="match status" value="1"/>
</dbReference>
<evidence type="ECO:0008006" key="3">
    <source>
        <dbReference type="Google" id="ProtNLM"/>
    </source>
</evidence>
<dbReference type="Proteomes" id="UP001341281">
    <property type="component" value="Chromosome 01"/>
</dbReference>
<evidence type="ECO:0000313" key="2">
    <source>
        <dbReference type="Proteomes" id="UP001341281"/>
    </source>
</evidence>
<sequence>MMLFTDVPRCVLKKTDYYRSRFYNTKRSTVSRDGKSFANQKTREGLWLFRLYNEDGMWQQLIRNKYLKNKTLSQVCKKPGDSHFWSSLMAIKTQFLNLESFIKMGPQVRFWEDTWLGDQPLKYNFPSLFNIVRKKNATVAEVLCSSSLNISFRRALTGNKLTQWHNLVLRTMNAELTEGNDVFSWKLHRNGSFSVRSMYKHLINNNISVSQDIWRTQLPLKIKIFLWLEGIGEGTKHFLWRLCHIALGIDPPLGTSDLFGIWSQNGRQGNLLLLGVAGFCWALWLSGNDVVFEKTRPKSFLQVLFKGTHWLRLWAKLQQSEERTQMIVEGCQRMEMVALQVFASFGWPYGARITS</sequence>
<dbReference type="EMBL" id="CP144745">
    <property type="protein sequence ID" value="WVZ49291.1"/>
    <property type="molecule type" value="Genomic_DNA"/>
</dbReference>
<dbReference type="AlphaFoldDB" id="A0AAQ3SEP6"/>
<keyword evidence="2" id="KW-1185">Reference proteome</keyword>
<evidence type="ECO:0000313" key="1">
    <source>
        <dbReference type="EMBL" id="WVZ49291.1"/>
    </source>
</evidence>
<gene>
    <name evidence="1" type="ORF">U9M48_000660</name>
</gene>
<organism evidence="1 2">
    <name type="scientific">Paspalum notatum var. saurae</name>
    <dbReference type="NCBI Taxonomy" id="547442"/>
    <lineage>
        <taxon>Eukaryota</taxon>
        <taxon>Viridiplantae</taxon>
        <taxon>Streptophyta</taxon>
        <taxon>Embryophyta</taxon>
        <taxon>Tracheophyta</taxon>
        <taxon>Spermatophyta</taxon>
        <taxon>Magnoliopsida</taxon>
        <taxon>Liliopsida</taxon>
        <taxon>Poales</taxon>
        <taxon>Poaceae</taxon>
        <taxon>PACMAD clade</taxon>
        <taxon>Panicoideae</taxon>
        <taxon>Andropogonodae</taxon>
        <taxon>Paspaleae</taxon>
        <taxon>Paspalinae</taxon>
        <taxon>Paspalum</taxon>
    </lineage>
</organism>
<dbReference type="PANTHER" id="PTHR36617">
    <property type="entry name" value="PROTEIN, PUTATIVE-RELATED"/>
    <property type="match status" value="1"/>
</dbReference>
<name>A0AAQ3SEP6_PASNO</name>
<proteinExistence type="predicted"/>
<accession>A0AAQ3SEP6</accession>